<evidence type="ECO:0000313" key="2">
    <source>
        <dbReference type="EMBL" id="EOT65253.1"/>
    </source>
</evidence>
<keyword evidence="4" id="KW-1185">Reference proteome</keyword>
<gene>
    <name evidence="2" type="ORF">I586_02987</name>
    <name evidence="1" type="ORF">UAY_00252</name>
</gene>
<dbReference type="RefSeq" id="WP_010763675.1">
    <property type="nucleotide sequence ID" value="NZ_ASWB01000004.1"/>
</dbReference>
<dbReference type="AlphaFoldDB" id="R2RD13"/>
<evidence type="ECO:0000313" key="4">
    <source>
        <dbReference type="Proteomes" id="UP000014157"/>
    </source>
</evidence>
<reference evidence="2 4" key="2">
    <citation type="submission" date="2013-03" db="EMBL/GenBank/DDBJ databases">
        <title>The Genome Sequence of Enterococcus moraviensis BAA-383 (PacBio/Illumina hybrid assembly).</title>
        <authorList>
            <consortium name="The Broad Institute Genomics Platform"/>
            <consortium name="The Broad Institute Genome Sequencing Center for Infectious Disease"/>
            <person name="Earl A."/>
            <person name="Russ C."/>
            <person name="Gilmore M."/>
            <person name="Surin D."/>
            <person name="Walker B."/>
            <person name="Young S."/>
            <person name="Zeng Q."/>
            <person name="Gargeya S."/>
            <person name="Fitzgerald M."/>
            <person name="Haas B."/>
            <person name="Abouelleil A."/>
            <person name="Allen A.W."/>
            <person name="Alvarado L."/>
            <person name="Arachchi H.M."/>
            <person name="Berlin A.M."/>
            <person name="Chapman S.B."/>
            <person name="Gainer-Dewar J."/>
            <person name="Goldberg J."/>
            <person name="Griggs A."/>
            <person name="Gujja S."/>
            <person name="Hansen M."/>
            <person name="Howarth C."/>
            <person name="Imamovic A."/>
            <person name="Ireland A."/>
            <person name="Larimer J."/>
            <person name="McCowan C."/>
            <person name="Murphy C."/>
            <person name="Pearson M."/>
            <person name="Poon T.W."/>
            <person name="Priest M."/>
            <person name="Roberts A."/>
            <person name="Saif S."/>
            <person name="Shea T."/>
            <person name="Sisk P."/>
            <person name="Sykes S."/>
            <person name="Wortman J."/>
            <person name="Nusbaum C."/>
            <person name="Birren B."/>
        </authorList>
    </citation>
    <scope>NUCLEOTIDE SEQUENCE [LARGE SCALE GENOMIC DNA]</scope>
    <source>
        <strain evidence="2 4">ATCC BAA-383</strain>
    </source>
</reference>
<dbReference type="EMBL" id="AJAS01000002">
    <property type="protein sequence ID" value="EOI06910.1"/>
    <property type="molecule type" value="Genomic_DNA"/>
</dbReference>
<dbReference type="EMBL" id="ASWB01000004">
    <property type="protein sequence ID" value="EOT65253.1"/>
    <property type="molecule type" value="Genomic_DNA"/>
</dbReference>
<dbReference type="Proteomes" id="UP000013781">
    <property type="component" value="Unassembled WGS sequence"/>
</dbReference>
<reference evidence="1 3" key="1">
    <citation type="submission" date="2013-02" db="EMBL/GenBank/DDBJ databases">
        <title>The Genome Sequence of Enterococcus moraviensis BAA-383.</title>
        <authorList>
            <consortium name="The Broad Institute Genome Sequencing Platform"/>
            <consortium name="The Broad Institute Genome Sequencing Center for Infectious Disease"/>
            <person name="Earl A.M."/>
            <person name="Gilmore M.S."/>
            <person name="Lebreton F."/>
            <person name="Walker B."/>
            <person name="Young S.K."/>
            <person name="Zeng Q."/>
            <person name="Gargeya S."/>
            <person name="Fitzgerald M."/>
            <person name="Haas B."/>
            <person name="Abouelleil A."/>
            <person name="Alvarado L."/>
            <person name="Arachchi H.M."/>
            <person name="Berlin A.M."/>
            <person name="Chapman S.B."/>
            <person name="Dewar J."/>
            <person name="Goldberg J."/>
            <person name="Griggs A."/>
            <person name="Gujja S."/>
            <person name="Hansen M."/>
            <person name="Howarth C."/>
            <person name="Imamovic A."/>
            <person name="Larimer J."/>
            <person name="McCowan C."/>
            <person name="Murphy C."/>
            <person name="Neiman D."/>
            <person name="Pearson M."/>
            <person name="Priest M."/>
            <person name="Roberts A."/>
            <person name="Saif S."/>
            <person name="Shea T."/>
            <person name="Sisk P."/>
            <person name="Sykes S."/>
            <person name="Wortman J."/>
            <person name="Nusbaum C."/>
            <person name="Birren B."/>
        </authorList>
    </citation>
    <scope>NUCLEOTIDE SEQUENCE [LARGE SCALE GENOMIC DNA]</scope>
    <source>
        <strain evidence="1 3">ATCC BAA-383</strain>
    </source>
</reference>
<organism evidence="1 3">
    <name type="scientific">Enterococcus moraviensis ATCC BAA-383</name>
    <dbReference type="NCBI Taxonomy" id="1158609"/>
    <lineage>
        <taxon>Bacteria</taxon>
        <taxon>Bacillati</taxon>
        <taxon>Bacillota</taxon>
        <taxon>Bacilli</taxon>
        <taxon>Lactobacillales</taxon>
        <taxon>Enterococcaceae</taxon>
        <taxon>Enterococcus</taxon>
    </lineage>
</organism>
<name>R2RD13_9ENTE</name>
<dbReference type="HOGENOM" id="CLU_2915365_0_0_9"/>
<dbReference type="PATRIC" id="fig|1158609.4.peg.2947"/>
<accession>R2RD13</accession>
<evidence type="ECO:0000313" key="3">
    <source>
        <dbReference type="Proteomes" id="UP000013781"/>
    </source>
</evidence>
<comment type="caution">
    <text evidence="1">The sequence shown here is derived from an EMBL/GenBank/DDBJ whole genome shotgun (WGS) entry which is preliminary data.</text>
</comment>
<proteinExistence type="predicted"/>
<sequence>MLGGENKKVYYYIANNGVDATTGTENAISFGEVNIDDMWKSQSNINDFGTVNKIVNNIIME</sequence>
<protein>
    <submittedName>
        <fullName evidence="1">Uncharacterized protein</fullName>
    </submittedName>
</protein>
<dbReference type="Proteomes" id="UP000014157">
    <property type="component" value="Unassembled WGS sequence"/>
</dbReference>
<evidence type="ECO:0000313" key="1">
    <source>
        <dbReference type="EMBL" id="EOI06910.1"/>
    </source>
</evidence>